<dbReference type="AlphaFoldDB" id="A0A0J6SPM0"/>
<evidence type="ECO:0000256" key="6">
    <source>
        <dbReference type="ARBA" id="ARBA00023204"/>
    </source>
</evidence>
<evidence type="ECO:0000256" key="3">
    <source>
        <dbReference type="ARBA" id="ARBA00022763"/>
    </source>
</evidence>
<comment type="caution">
    <text evidence="7">The sequence shown here is derived from an EMBL/GenBank/DDBJ whole genome shotgun (WGS) entry which is preliminary data.</text>
</comment>
<evidence type="ECO:0000256" key="2">
    <source>
        <dbReference type="ARBA" id="ARBA00022759"/>
    </source>
</evidence>
<evidence type="ECO:0000313" key="7">
    <source>
        <dbReference type="EMBL" id="KMO35333.1"/>
    </source>
</evidence>
<evidence type="ECO:0000313" key="8">
    <source>
        <dbReference type="Proteomes" id="UP000035929"/>
    </source>
</evidence>
<keyword evidence="3" id="KW-0227">DNA damage</keyword>
<dbReference type="Pfam" id="PF03851">
    <property type="entry name" value="UvdE"/>
    <property type="match status" value="1"/>
</dbReference>
<evidence type="ECO:0000256" key="4">
    <source>
        <dbReference type="ARBA" id="ARBA00022769"/>
    </source>
</evidence>
<evidence type="ECO:0000256" key="5">
    <source>
        <dbReference type="ARBA" id="ARBA00022801"/>
    </source>
</evidence>
<dbReference type="OrthoDB" id="9782576at2"/>
<dbReference type="EMBL" id="LABX01000089">
    <property type="protein sequence ID" value="KMO35333.1"/>
    <property type="molecule type" value="Genomic_DNA"/>
</dbReference>
<dbReference type="GO" id="GO:0009411">
    <property type="term" value="P:response to UV"/>
    <property type="evidence" value="ECO:0007669"/>
    <property type="project" value="InterPro"/>
</dbReference>
<keyword evidence="5" id="KW-0378">Hydrolase</keyword>
<dbReference type="GO" id="GO:0016787">
    <property type="term" value="F:hydrolase activity"/>
    <property type="evidence" value="ECO:0007669"/>
    <property type="project" value="UniProtKB-KW"/>
</dbReference>
<dbReference type="InterPro" id="IPR004601">
    <property type="entry name" value="UvdE"/>
</dbReference>
<dbReference type="PANTHER" id="PTHR31290:SF5">
    <property type="entry name" value="UV-DAMAGE ENDONUCLEASE"/>
    <property type="match status" value="1"/>
</dbReference>
<dbReference type="PATRIC" id="fig|270351.6.peg.7416"/>
<keyword evidence="6" id="KW-0234">DNA repair</keyword>
<dbReference type="Gene3D" id="3.20.20.150">
    <property type="entry name" value="Divalent-metal-dependent TIM barrel enzymes"/>
    <property type="match status" value="1"/>
</dbReference>
<name>A0A0J6SPM0_9HYPH</name>
<dbReference type="GO" id="GO:0006289">
    <property type="term" value="P:nucleotide-excision repair"/>
    <property type="evidence" value="ECO:0007669"/>
    <property type="project" value="InterPro"/>
</dbReference>
<accession>A0A0J6SPM0</accession>
<dbReference type="GO" id="GO:0004519">
    <property type="term" value="F:endonuclease activity"/>
    <property type="evidence" value="ECO:0007669"/>
    <property type="project" value="UniProtKB-KW"/>
</dbReference>
<keyword evidence="2 7" id="KW-0255">Endonuclease</keyword>
<reference evidence="7 8" key="1">
    <citation type="submission" date="2015-03" db="EMBL/GenBank/DDBJ databases">
        <title>Genome sequencing of Methylobacterium aquaticum DSM16371 type strain.</title>
        <authorList>
            <person name="Chaudhry V."/>
            <person name="Patil P.B."/>
        </authorList>
    </citation>
    <scope>NUCLEOTIDE SEQUENCE [LARGE SCALE GENOMIC DNA]</scope>
    <source>
        <strain evidence="7 8">DSM 16371</strain>
    </source>
</reference>
<gene>
    <name evidence="7" type="ORF">VP06_12345</name>
</gene>
<dbReference type="Proteomes" id="UP000035929">
    <property type="component" value="Unassembled WGS sequence"/>
</dbReference>
<keyword evidence="1" id="KW-0540">Nuclease</keyword>
<dbReference type="RefSeq" id="WP_048464064.1">
    <property type="nucleotide sequence ID" value="NZ_LABX01000089.1"/>
</dbReference>
<proteinExistence type="predicted"/>
<organism evidence="7 8">
    <name type="scientific">Methylobacterium aquaticum</name>
    <dbReference type="NCBI Taxonomy" id="270351"/>
    <lineage>
        <taxon>Bacteria</taxon>
        <taxon>Pseudomonadati</taxon>
        <taxon>Pseudomonadota</taxon>
        <taxon>Alphaproteobacteria</taxon>
        <taxon>Hyphomicrobiales</taxon>
        <taxon>Methylobacteriaceae</taxon>
        <taxon>Methylobacterium</taxon>
    </lineage>
</organism>
<dbReference type="InterPro" id="IPR036237">
    <property type="entry name" value="Xyl_isomerase-like_sf"/>
</dbReference>
<dbReference type="SUPFAM" id="SSF51658">
    <property type="entry name" value="Xylose isomerase-like"/>
    <property type="match status" value="1"/>
</dbReference>
<evidence type="ECO:0000256" key="1">
    <source>
        <dbReference type="ARBA" id="ARBA00022722"/>
    </source>
</evidence>
<keyword evidence="4" id="KW-0228">DNA excision</keyword>
<dbReference type="PANTHER" id="PTHR31290">
    <property type="entry name" value="UV-DAMAGE ENDONUCLEASE"/>
    <property type="match status" value="1"/>
</dbReference>
<sequence length="377" mass="40172">MISAASPDSRPRLGFCCKFIPDEPPGRHKTLKAAKEAALVMNVTTVTIAHLRRLDPTAAREKLTAVVTHNLAAMGRQVAWVAARPALERLLRLASSILPGYTHPEVRDLYADPAFRRTIEAGLAAVGEAARAGGVRLSMHPGPFCILASRNPAALANGIAELDYHAEVMAMMGYGGGWHPHGAHVNIHVGARDPGIEAFRENLARVSQAARDLVTVENDESAFGLDAVLRLADRVPVVLDLHHHWIHSRGAYIAPDDPRIARVIASWRGVRPVGHVSVSREDVLPGHDPDALPDFGGLTAAGLTGRDLAAHSDLMWNRALNDLVARHLAWCDIEVEAKLKNLASTGLARQVGPSLGGIAPAPAAARGEALDAAVSCL</sequence>
<protein>
    <submittedName>
        <fullName evidence="7">UV damage repair endonuclease UvdE</fullName>
    </submittedName>
</protein>